<reference evidence="1" key="1">
    <citation type="submission" date="2021-01" db="UniProtKB">
        <authorList>
            <consortium name="EnsemblMetazoa"/>
        </authorList>
    </citation>
    <scope>IDENTIFICATION</scope>
</reference>
<name>A0A7M6DQ51_9CNID</name>
<dbReference type="Proteomes" id="UP000594262">
    <property type="component" value="Unplaced"/>
</dbReference>
<organism evidence="1 2">
    <name type="scientific">Clytia hemisphaerica</name>
    <dbReference type="NCBI Taxonomy" id="252671"/>
    <lineage>
        <taxon>Eukaryota</taxon>
        <taxon>Metazoa</taxon>
        <taxon>Cnidaria</taxon>
        <taxon>Hydrozoa</taxon>
        <taxon>Hydroidolina</taxon>
        <taxon>Leptothecata</taxon>
        <taxon>Obeliida</taxon>
        <taxon>Clytiidae</taxon>
        <taxon>Clytia</taxon>
    </lineage>
</organism>
<dbReference type="AlphaFoldDB" id="A0A7M6DQ51"/>
<evidence type="ECO:0000313" key="1">
    <source>
        <dbReference type="EnsemblMetazoa" id="CLYHEMP021711.1"/>
    </source>
</evidence>
<evidence type="ECO:0000313" key="2">
    <source>
        <dbReference type="Proteomes" id="UP000594262"/>
    </source>
</evidence>
<accession>A0A7M6DQ51</accession>
<protein>
    <submittedName>
        <fullName evidence="1">Uncharacterized protein</fullName>
    </submittedName>
</protein>
<proteinExistence type="predicted"/>
<sequence length="526" mass="62700">ILRKWWCRVEISYKTDKNDVDGSLVTNGMMASQEIEPETVADTDDAPFEEEEEVRRYVIAKLNELKAQKLNKEKCTDSLREKLENHKGPKETQKKQFNLGNGFEYADPLEAAAHLLKRDYGNSFLFGKGDETIFIPPVFVSEHHTSAPIQEERLFSDIKEHRENLSQNYKWFSDELDDRFMIDQKKKYNQKKKYKKQAMHYEDYKSWITKTKLQYLLREELKPEDHRRVPKTKVNQTVVAYVKECQKLFEEDLSETLKSILQLNEIKEIKTKVNDEVAKKKPDEALKWFFDKEIPHWKKVACLDYDDEKKIRVTYKNVRLPEEVRKELKVLVEKPHITQGEFEDFKKWLKEWLKERPHIDEQVVEWLRETDKINDGDRTEQLFYKKLYALKEEAILKNSLILSGVNIKIPGKRGKSKEFDFLIFYPLHKLLINIELKRSATKENIDTADEQFIKGDLLLKYHFGDILDGWTVYPVFGYSKENDVVKINDQFKENNHVIAIDEETNFEKWLRKIIKEVQHHFLDEIL</sequence>
<dbReference type="EnsemblMetazoa" id="CLYHEMT021711.1">
    <property type="protein sequence ID" value="CLYHEMP021711.1"/>
    <property type="gene ID" value="CLYHEMG021711"/>
</dbReference>
<keyword evidence="2" id="KW-1185">Reference proteome</keyword>